<dbReference type="GO" id="GO:0062054">
    <property type="term" value="F:fluoride channel activity"/>
    <property type="evidence" value="ECO:0007669"/>
    <property type="project" value="UniProtKB-UniRule"/>
</dbReference>
<feature type="transmembrane region" description="Helical" evidence="12">
    <location>
        <begin position="133"/>
        <end position="159"/>
    </location>
</feature>
<feature type="binding site" evidence="12">
    <location>
        <position position="108"/>
    </location>
    <ligand>
        <name>Na(+)</name>
        <dbReference type="ChEBI" id="CHEBI:29101"/>
        <note>structural</note>
    </ligand>
</feature>
<reference evidence="14" key="1">
    <citation type="submission" date="2016-11" db="EMBL/GenBank/DDBJ databases">
        <authorList>
            <person name="Varghese N."/>
            <person name="Submissions S."/>
        </authorList>
    </citation>
    <scope>NUCLEOTIDE SEQUENCE [LARGE SCALE GENOMIC DNA]</scope>
    <source>
        <strain evidence="14">DSM 14834</strain>
    </source>
</reference>
<evidence type="ECO:0000256" key="9">
    <source>
        <dbReference type="ARBA" id="ARBA00023303"/>
    </source>
</evidence>
<evidence type="ECO:0000256" key="10">
    <source>
        <dbReference type="ARBA" id="ARBA00035120"/>
    </source>
</evidence>
<keyword evidence="12" id="KW-0479">Metal-binding</keyword>
<evidence type="ECO:0000256" key="4">
    <source>
        <dbReference type="ARBA" id="ARBA00022692"/>
    </source>
</evidence>
<evidence type="ECO:0000313" key="14">
    <source>
        <dbReference type="Proteomes" id="UP000242857"/>
    </source>
</evidence>
<feature type="transmembrane region" description="Helical" evidence="12">
    <location>
        <begin position="64"/>
        <end position="85"/>
    </location>
</feature>
<sequence>MRPPTRPDKPGKPGDAGVALPGGTLEDARMNFGAVMGIFFGAGVGALARWGLGLALNPLFPTLPLGTLAANAIGGLLMGVLLAVFNQFDALPPVLRLALLTGFLGGLTTFSTFSAEIVTLLMRGQLVWAGVGIGLHVGTSLLATWGGYALTHALLLAYVHGARP</sequence>
<feature type="transmembrane region" description="Helical" evidence="12">
    <location>
        <begin position="97"/>
        <end position="121"/>
    </location>
</feature>
<name>A0A1M4TY37_9GAMM</name>
<keyword evidence="6 12" id="KW-0915">Sodium</keyword>
<protein>
    <recommendedName>
        <fullName evidence="12">Fluoride-specific ion channel FluC</fullName>
    </recommendedName>
</protein>
<feature type="binding site" evidence="12">
    <location>
        <position position="105"/>
    </location>
    <ligand>
        <name>Na(+)</name>
        <dbReference type="ChEBI" id="CHEBI:29101"/>
        <note>structural</note>
    </ligand>
</feature>
<dbReference type="HAMAP" id="MF_00454">
    <property type="entry name" value="FluC"/>
    <property type="match status" value="1"/>
</dbReference>
<accession>A0A1M4TY37</accession>
<dbReference type="PANTHER" id="PTHR28259:SF1">
    <property type="entry name" value="FLUORIDE EXPORT PROTEIN 1-RELATED"/>
    <property type="match status" value="1"/>
</dbReference>
<keyword evidence="2 12" id="KW-1003">Cell membrane</keyword>
<dbReference type="Pfam" id="PF02537">
    <property type="entry name" value="CRCB"/>
    <property type="match status" value="1"/>
</dbReference>
<proteinExistence type="inferred from homology"/>
<dbReference type="PANTHER" id="PTHR28259">
    <property type="entry name" value="FLUORIDE EXPORT PROTEIN 1-RELATED"/>
    <property type="match status" value="1"/>
</dbReference>
<dbReference type="GO" id="GO:0140114">
    <property type="term" value="P:cellular detoxification of fluoride"/>
    <property type="evidence" value="ECO:0007669"/>
    <property type="project" value="UniProtKB-UniRule"/>
</dbReference>
<keyword evidence="4 12" id="KW-0812">Transmembrane</keyword>
<evidence type="ECO:0000256" key="2">
    <source>
        <dbReference type="ARBA" id="ARBA00022475"/>
    </source>
</evidence>
<comment type="similarity">
    <text evidence="10 12">Belongs to the fluoride channel Fluc/FEX (TC 1.A.43) family.</text>
</comment>
<dbReference type="InterPro" id="IPR003691">
    <property type="entry name" value="FluC"/>
</dbReference>
<dbReference type="NCBIfam" id="NF010792">
    <property type="entry name" value="PRK14196.1"/>
    <property type="match status" value="1"/>
</dbReference>
<evidence type="ECO:0000256" key="1">
    <source>
        <dbReference type="ARBA" id="ARBA00004651"/>
    </source>
</evidence>
<dbReference type="Proteomes" id="UP000242857">
    <property type="component" value="Unassembled WGS sequence"/>
</dbReference>
<organism evidence="13 14">
    <name type="scientific">Thermomonas hydrothermalis</name>
    <dbReference type="NCBI Taxonomy" id="213588"/>
    <lineage>
        <taxon>Bacteria</taxon>
        <taxon>Pseudomonadati</taxon>
        <taxon>Pseudomonadota</taxon>
        <taxon>Gammaproteobacteria</taxon>
        <taxon>Lysobacterales</taxon>
        <taxon>Lysobacteraceae</taxon>
        <taxon>Thermomonas</taxon>
    </lineage>
</organism>
<keyword evidence="5 12" id="KW-1133">Transmembrane helix</keyword>
<keyword evidence="12" id="KW-0813">Transport</keyword>
<dbReference type="STRING" id="213588.SAMN02745204_00546"/>
<evidence type="ECO:0000313" key="13">
    <source>
        <dbReference type="EMBL" id="SHE49313.1"/>
    </source>
</evidence>
<keyword evidence="9 12" id="KW-0407">Ion channel</keyword>
<feature type="transmembrane region" description="Helical" evidence="12">
    <location>
        <begin position="32"/>
        <end position="52"/>
    </location>
</feature>
<keyword evidence="14" id="KW-1185">Reference proteome</keyword>
<comment type="function">
    <text evidence="12">Fluoride-specific ion channel. Important for reducing fluoride concentration in the cell, thus reducing its toxicity.</text>
</comment>
<dbReference type="GO" id="GO:0005886">
    <property type="term" value="C:plasma membrane"/>
    <property type="evidence" value="ECO:0007669"/>
    <property type="project" value="UniProtKB-SubCell"/>
</dbReference>
<dbReference type="AlphaFoldDB" id="A0A1M4TY37"/>
<keyword evidence="8 12" id="KW-0472">Membrane</keyword>
<keyword evidence="3" id="KW-0997">Cell inner membrane</keyword>
<dbReference type="NCBIfam" id="TIGR00494">
    <property type="entry name" value="crcB"/>
    <property type="match status" value="1"/>
</dbReference>
<evidence type="ECO:0000256" key="11">
    <source>
        <dbReference type="ARBA" id="ARBA00035585"/>
    </source>
</evidence>
<comment type="catalytic activity">
    <reaction evidence="11">
        <text>fluoride(in) = fluoride(out)</text>
        <dbReference type="Rhea" id="RHEA:76159"/>
        <dbReference type="ChEBI" id="CHEBI:17051"/>
    </reaction>
    <physiologicalReaction direction="left-to-right" evidence="11">
        <dbReference type="Rhea" id="RHEA:76160"/>
    </physiologicalReaction>
</comment>
<evidence type="ECO:0000256" key="8">
    <source>
        <dbReference type="ARBA" id="ARBA00023136"/>
    </source>
</evidence>
<comment type="activity regulation">
    <text evidence="12">Na(+) is not transported, but it plays an essential structural role and its presence is essential for fluoride channel function.</text>
</comment>
<evidence type="ECO:0000256" key="5">
    <source>
        <dbReference type="ARBA" id="ARBA00022989"/>
    </source>
</evidence>
<evidence type="ECO:0000256" key="12">
    <source>
        <dbReference type="HAMAP-Rule" id="MF_00454"/>
    </source>
</evidence>
<keyword evidence="7 12" id="KW-0406">Ion transport</keyword>
<evidence type="ECO:0000256" key="6">
    <source>
        <dbReference type="ARBA" id="ARBA00023053"/>
    </source>
</evidence>
<evidence type="ECO:0000256" key="3">
    <source>
        <dbReference type="ARBA" id="ARBA00022519"/>
    </source>
</evidence>
<comment type="subcellular location">
    <subcellularLocation>
        <location evidence="1 12">Cell membrane</location>
        <topology evidence="1 12">Multi-pass membrane protein</topology>
    </subcellularLocation>
</comment>
<gene>
    <name evidence="12" type="primary">fluC</name>
    <name evidence="12" type="synonym">crcB</name>
    <name evidence="13" type="ORF">SAMN02745204_00546</name>
</gene>
<dbReference type="GO" id="GO:0046872">
    <property type="term" value="F:metal ion binding"/>
    <property type="evidence" value="ECO:0007669"/>
    <property type="project" value="UniProtKB-KW"/>
</dbReference>
<dbReference type="EMBL" id="FQUK01000006">
    <property type="protein sequence ID" value="SHE49313.1"/>
    <property type="molecule type" value="Genomic_DNA"/>
</dbReference>
<evidence type="ECO:0000256" key="7">
    <source>
        <dbReference type="ARBA" id="ARBA00023065"/>
    </source>
</evidence>